<dbReference type="SUPFAM" id="SSF56112">
    <property type="entry name" value="Protein kinase-like (PK-like)"/>
    <property type="match status" value="1"/>
</dbReference>
<evidence type="ECO:0000259" key="1">
    <source>
        <dbReference type="Pfam" id="PF01636"/>
    </source>
</evidence>
<protein>
    <recommendedName>
        <fullName evidence="1">Aminoglycoside phosphotransferase domain-containing protein</fullName>
    </recommendedName>
</protein>
<dbReference type="Pfam" id="PF01636">
    <property type="entry name" value="APH"/>
    <property type="match status" value="1"/>
</dbReference>
<proteinExistence type="predicted"/>
<reference evidence="2" key="1">
    <citation type="journal article" date="2015" name="Nature">
        <title>Complex archaea that bridge the gap between prokaryotes and eukaryotes.</title>
        <authorList>
            <person name="Spang A."/>
            <person name="Saw J.H."/>
            <person name="Jorgensen S.L."/>
            <person name="Zaremba-Niedzwiedzka K."/>
            <person name="Martijn J."/>
            <person name="Lind A.E."/>
            <person name="van Eijk R."/>
            <person name="Schleper C."/>
            <person name="Guy L."/>
            <person name="Ettema T.J."/>
        </authorList>
    </citation>
    <scope>NUCLEOTIDE SEQUENCE</scope>
</reference>
<organism evidence="2">
    <name type="scientific">marine sediment metagenome</name>
    <dbReference type="NCBI Taxonomy" id="412755"/>
    <lineage>
        <taxon>unclassified sequences</taxon>
        <taxon>metagenomes</taxon>
        <taxon>ecological metagenomes</taxon>
    </lineage>
</organism>
<dbReference type="Gene3D" id="3.90.1200.10">
    <property type="match status" value="1"/>
</dbReference>
<dbReference type="AlphaFoldDB" id="A0A0F9HM77"/>
<dbReference type="InterPro" id="IPR002575">
    <property type="entry name" value="Aminoglycoside_PTrfase"/>
</dbReference>
<dbReference type="InterPro" id="IPR051678">
    <property type="entry name" value="AGP_Transferase"/>
</dbReference>
<gene>
    <name evidence="2" type="ORF">LCGC14_1980960</name>
</gene>
<feature type="domain" description="Aminoglycoside phosphotransferase" evidence="1">
    <location>
        <begin position="52"/>
        <end position="260"/>
    </location>
</feature>
<accession>A0A0F9HM77</accession>
<name>A0A0F9HM77_9ZZZZ</name>
<dbReference type="PANTHER" id="PTHR21310:SF15">
    <property type="entry name" value="AMINOGLYCOSIDE PHOSPHOTRANSFERASE DOMAIN-CONTAINING PROTEIN"/>
    <property type="match status" value="1"/>
</dbReference>
<dbReference type="InterPro" id="IPR011009">
    <property type="entry name" value="Kinase-like_dom_sf"/>
</dbReference>
<dbReference type="EMBL" id="LAZR01022164">
    <property type="protein sequence ID" value="KKL82820.1"/>
    <property type="molecule type" value="Genomic_DNA"/>
</dbReference>
<comment type="caution">
    <text evidence="2">The sequence shown here is derived from an EMBL/GenBank/DDBJ whole genome shotgun (WGS) entry which is preliminary data.</text>
</comment>
<dbReference type="PANTHER" id="PTHR21310">
    <property type="entry name" value="AMINOGLYCOSIDE PHOSPHOTRANSFERASE-RELATED-RELATED"/>
    <property type="match status" value="1"/>
</dbReference>
<sequence>MTAEVTNGFEHLLAWCVSELGPVEEASDHSKSHTGDPVVTCRLRAASGYCYLKTHRDPSYWEAEVHAYEQWSVAFGDFAPRLLAVRGQEPLALVVSELAGECLENVQLPPPQERAVWRAAGQAVARLHDLAVGDYFGPCHRDGAPAGDAIRDAREYMTAELEDVADRGRGMGYLSDADLAVVQAGLNLVPSFEGESPVPCHRDYCPANWVVSRDGVWAGVIDFEFSQWNVRATDFTRYPDWDWLARPDLVEAFFEGYGRLTPEQEQQRLVAHVRYALTAVVWGRDNAYHGFAEEGHNALKHLGKLLG</sequence>
<evidence type="ECO:0000313" key="2">
    <source>
        <dbReference type="EMBL" id="KKL82820.1"/>
    </source>
</evidence>